<comment type="caution">
    <text evidence="16">The sequence shown here is derived from an EMBL/GenBank/DDBJ whole genome shotgun (WGS) entry which is preliminary data.</text>
</comment>
<keyword evidence="17" id="KW-1185">Reference proteome</keyword>
<evidence type="ECO:0000256" key="4">
    <source>
        <dbReference type="ARBA" id="ARBA00022496"/>
    </source>
</evidence>
<evidence type="ECO:0000256" key="5">
    <source>
        <dbReference type="ARBA" id="ARBA00022692"/>
    </source>
</evidence>
<dbReference type="Gene3D" id="2.170.130.10">
    <property type="entry name" value="TonB-dependent receptor, plug domain"/>
    <property type="match status" value="1"/>
</dbReference>
<feature type="chain" id="PRO_5047262340" evidence="13">
    <location>
        <begin position="26"/>
        <end position="1018"/>
    </location>
</feature>
<dbReference type="Gene3D" id="2.40.170.20">
    <property type="entry name" value="TonB-dependent receptor, beta-barrel domain"/>
    <property type="match status" value="1"/>
</dbReference>
<dbReference type="InterPro" id="IPR039426">
    <property type="entry name" value="TonB-dep_rcpt-like"/>
</dbReference>
<dbReference type="NCBIfam" id="TIGR04057">
    <property type="entry name" value="SusC_RagA_signa"/>
    <property type="match status" value="1"/>
</dbReference>
<evidence type="ECO:0000256" key="12">
    <source>
        <dbReference type="RuleBase" id="RU003357"/>
    </source>
</evidence>
<dbReference type="SUPFAM" id="SSF49464">
    <property type="entry name" value="Carboxypeptidase regulatory domain-like"/>
    <property type="match status" value="1"/>
</dbReference>
<evidence type="ECO:0000313" key="17">
    <source>
        <dbReference type="Proteomes" id="UP001560573"/>
    </source>
</evidence>
<evidence type="ECO:0000256" key="2">
    <source>
        <dbReference type="ARBA" id="ARBA00022448"/>
    </source>
</evidence>
<keyword evidence="3 11" id="KW-1134">Transmembrane beta strand</keyword>
<feature type="domain" description="TonB-dependent receptor plug" evidence="15">
    <location>
        <begin position="119"/>
        <end position="240"/>
    </location>
</feature>
<feature type="signal peptide" evidence="13">
    <location>
        <begin position="1"/>
        <end position="25"/>
    </location>
</feature>
<dbReference type="Gene3D" id="2.60.40.1120">
    <property type="entry name" value="Carboxypeptidase-like, regulatory domain"/>
    <property type="match status" value="1"/>
</dbReference>
<keyword evidence="9 11" id="KW-0472">Membrane</keyword>
<reference evidence="16 17" key="1">
    <citation type="submission" date="2023-07" db="EMBL/GenBank/DDBJ databases">
        <authorList>
            <person name="Lian W.-H."/>
        </authorList>
    </citation>
    <scope>NUCLEOTIDE SEQUENCE [LARGE SCALE GENOMIC DNA]</scope>
    <source>
        <strain evidence="16 17">SYSU DXS3180</strain>
    </source>
</reference>
<keyword evidence="10 11" id="KW-0998">Cell outer membrane</keyword>
<dbReference type="InterPro" id="IPR023997">
    <property type="entry name" value="TonB-dep_OMP_SusC/RagA_CS"/>
</dbReference>
<dbReference type="InterPro" id="IPR023996">
    <property type="entry name" value="TonB-dep_OMP_SusC/RagA"/>
</dbReference>
<evidence type="ECO:0000259" key="15">
    <source>
        <dbReference type="Pfam" id="PF07715"/>
    </source>
</evidence>
<dbReference type="PANTHER" id="PTHR32552:SF81">
    <property type="entry name" value="TONB-DEPENDENT OUTER MEMBRANE RECEPTOR"/>
    <property type="match status" value="1"/>
</dbReference>
<dbReference type="RefSeq" id="WP_369330864.1">
    <property type="nucleotide sequence ID" value="NZ_JAULBC010000006.1"/>
</dbReference>
<accession>A0ABV3ZHT7</accession>
<evidence type="ECO:0000256" key="10">
    <source>
        <dbReference type="ARBA" id="ARBA00023237"/>
    </source>
</evidence>
<keyword evidence="5 11" id="KW-0812">Transmembrane</keyword>
<evidence type="ECO:0000256" key="6">
    <source>
        <dbReference type="ARBA" id="ARBA00023004"/>
    </source>
</evidence>
<sequence length="1018" mass="110058">MRKQLKLLPSMLMLIGLFFAISVFAQNQKISGQVKDEKGLPVPFATIQEQGTKNAVTADDNGNFTINVKEGGHLIISAIGYGKVTVSASQASSITLTNQTGDLSEVVVTALGIKREKRMLNYTTQEVKGSALVDAKQENIVNGLSGKVAGVQITNSTGQPGSSSQIIIRGNSTLLGNNGALFVIDGIPMDNSEAGNPDGALGAGGTSNRGIDIDPNIIESVNVLKGAAATAIYGSSASRGAVIITTKNGKSGKSGKPTVSVSSSYTVSKALLPELQSTWAQGSGGRYVDGNNGQLGSASWGPEIDTLRVNGQPVPKHNQLKEFYRTGHVTDNNVSVSGSNDRSNYLASYSFLRNDGITPTTNYIRNAFFAKYDTKLGNKVNLTTQFNYIHADNNRTLDGNSLEAPLWTVLGSPISWNPKPSTRADGSQNIYRAARNNPYWLLENTGLLDKVDRIIPVVNLSYSPTSWLTITERLGGDMYYNTTDYHEAIGTVGSYPTGRVYNRAITYQQFNNDIIVDARKNFGSDFFGEILLGNNILTNFNDNKFDQGVGLGVPGFYNISNATTVTSSYSSYKNRKVGFYGQINTEYKKMLTLSLTGRYDGSSVLSVNNQFYPYGSVSAGFIFTEALGMSQNKIFNFGKIRAAYSVVGADNVAPYSLTNPYIQASVGNVTFPFAGQNGYLLTTTYGYPLKNETVKELEIGLETKFFDSRVSLDVTYFNKKSIDLLTSGVPIEPATGFTGASLNSGSMRNKGVEVTLGVTPIRTKDLTWNIGINYTKIKNDVLNLAPGITFLQFAGFTNPGIFAFANSPYGVIYGTHFKRNDGGRLLLDDDGYPQLADDLGPIGNVTPNWLGGLTSDLTYKNFTFSFVLDMKQGGQILNLDGHYLDFYGTSKVTENRNGTKVFNGIIESTGKENTAAVKTDQIFYQNLYSVTDETSVSDASFLKLRQVSLGYRLGSSILKNSFFKSIAINVTGTNFILHKNYFGADPEVSLNGSGNGQGLANFMTPTSKNFIVGLKATF</sequence>
<dbReference type="InterPro" id="IPR008969">
    <property type="entry name" value="CarboxyPept-like_regulatory"/>
</dbReference>
<proteinExistence type="inferred from homology"/>
<keyword evidence="6" id="KW-0408">Iron</keyword>
<dbReference type="InterPro" id="IPR037066">
    <property type="entry name" value="Plug_dom_sf"/>
</dbReference>
<dbReference type="InterPro" id="IPR036942">
    <property type="entry name" value="Beta-barrel_TonB_sf"/>
</dbReference>
<evidence type="ECO:0000256" key="1">
    <source>
        <dbReference type="ARBA" id="ARBA00004571"/>
    </source>
</evidence>
<dbReference type="Pfam" id="PF00593">
    <property type="entry name" value="TonB_dep_Rec_b-barrel"/>
    <property type="match status" value="1"/>
</dbReference>
<name>A0ABV3ZHT7_9BACT</name>
<keyword evidence="7" id="KW-0406">Ion transport</keyword>
<dbReference type="PANTHER" id="PTHR32552">
    <property type="entry name" value="FERRICHROME IRON RECEPTOR-RELATED"/>
    <property type="match status" value="1"/>
</dbReference>
<evidence type="ECO:0000256" key="7">
    <source>
        <dbReference type="ARBA" id="ARBA00023065"/>
    </source>
</evidence>
<dbReference type="Pfam" id="PF13715">
    <property type="entry name" value="CarbopepD_reg_2"/>
    <property type="match status" value="1"/>
</dbReference>
<protein>
    <submittedName>
        <fullName evidence="16">SusC/RagA family TonB-linked outer membrane protein</fullName>
    </submittedName>
</protein>
<gene>
    <name evidence="16" type="ORF">QTN47_18260</name>
</gene>
<feature type="domain" description="TonB-dependent receptor-like beta-barrel" evidence="14">
    <location>
        <begin position="416"/>
        <end position="778"/>
    </location>
</feature>
<evidence type="ECO:0000256" key="9">
    <source>
        <dbReference type="ARBA" id="ARBA00023136"/>
    </source>
</evidence>
<evidence type="ECO:0000256" key="11">
    <source>
        <dbReference type="PROSITE-ProRule" id="PRU01360"/>
    </source>
</evidence>
<dbReference type="NCBIfam" id="TIGR04056">
    <property type="entry name" value="OMP_RagA_SusC"/>
    <property type="match status" value="1"/>
</dbReference>
<dbReference type="InterPro" id="IPR012910">
    <property type="entry name" value="Plug_dom"/>
</dbReference>
<keyword evidence="2 11" id="KW-0813">Transport</keyword>
<keyword evidence="4" id="KW-0410">Iron transport</keyword>
<comment type="similarity">
    <text evidence="11 12">Belongs to the TonB-dependent receptor family.</text>
</comment>
<evidence type="ECO:0000313" key="16">
    <source>
        <dbReference type="EMBL" id="MEX6689457.1"/>
    </source>
</evidence>
<dbReference type="EMBL" id="JAULBC010000006">
    <property type="protein sequence ID" value="MEX6689457.1"/>
    <property type="molecule type" value="Genomic_DNA"/>
</dbReference>
<keyword evidence="13" id="KW-0732">Signal</keyword>
<keyword evidence="8 12" id="KW-0798">TonB box</keyword>
<evidence type="ECO:0000256" key="3">
    <source>
        <dbReference type="ARBA" id="ARBA00022452"/>
    </source>
</evidence>
<dbReference type="Pfam" id="PF07715">
    <property type="entry name" value="Plug"/>
    <property type="match status" value="1"/>
</dbReference>
<dbReference type="PROSITE" id="PS52016">
    <property type="entry name" value="TONB_DEPENDENT_REC_3"/>
    <property type="match status" value="1"/>
</dbReference>
<evidence type="ECO:0000256" key="8">
    <source>
        <dbReference type="ARBA" id="ARBA00023077"/>
    </source>
</evidence>
<organism evidence="16 17">
    <name type="scientific">Danxiaibacter flavus</name>
    <dbReference type="NCBI Taxonomy" id="3049108"/>
    <lineage>
        <taxon>Bacteria</taxon>
        <taxon>Pseudomonadati</taxon>
        <taxon>Bacteroidota</taxon>
        <taxon>Chitinophagia</taxon>
        <taxon>Chitinophagales</taxon>
        <taxon>Chitinophagaceae</taxon>
        <taxon>Danxiaibacter</taxon>
    </lineage>
</organism>
<comment type="subcellular location">
    <subcellularLocation>
        <location evidence="1 11">Cell outer membrane</location>
        <topology evidence="1 11">Multi-pass membrane protein</topology>
    </subcellularLocation>
</comment>
<evidence type="ECO:0000259" key="14">
    <source>
        <dbReference type="Pfam" id="PF00593"/>
    </source>
</evidence>
<dbReference type="Proteomes" id="UP001560573">
    <property type="component" value="Unassembled WGS sequence"/>
</dbReference>
<dbReference type="SUPFAM" id="SSF56935">
    <property type="entry name" value="Porins"/>
    <property type="match status" value="1"/>
</dbReference>
<dbReference type="InterPro" id="IPR000531">
    <property type="entry name" value="Beta-barrel_TonB"/>
</dbReference>
<evidence type="ECO:0000256" key="13">
    <source>
        <dbReference type="SAM" id="SignalP"/>
    </source>
</evidence>